<comment type="caution">
    <text evidence="1">The sequence shown here is derived from an EMBL/GenBank/DDBJ whole genome shotgun (WGS) entry which is preliminary data.</text>
</comment>
<dbReference type="AlphaFoldDB" id="A0A4R6CQM4"/>
<protein>
    <recommendedName>
        <fullName evidence="3">Anti-sigma factor</fullName>
    </recommendedName>
</protein>
<reference evidence="1 2" key="1">
    <citation type="submission" date="2017-06" db="EMBL/GenBank/DDBJ databases">
        <authorList>
            <person name="Swanenburg J."/>
            <person name="Kort R."/>
        </authorList>
    </citation>
    <scope>NUCLEOTIDE SEQUENCE [LARGE SCALE GENOMIC DNA]</scope>
    <source>
        <strain evidence="1 2">RL05</strain>
    </source>
</reference>
<organism evidence="1 2">
    <name type="scientific">Lactobacillus crispatus</name>
    <dbReference type="NCBI Taxonomy" id="47770"/>
    <lineage>
        <taxon>Bacteria</taxon>
        <taxon>Bacillati</taxon>
        <taxon>Bacillota</taxon>
        <taxon>Bacilli</taxon>
        <taxon>Lactobacillales</taxon>
        <taxon>Lactobacillaceae</taxon>
        <taxon>Lactobacillus</taxon>
    </lineage>
</organism>
<sequence length="91" mass="10313">FTLIGGRLDYVNAREIGAVVYKRRQHVINLFVAQTASTERKTAKVSTLQGFNIRRWSDRGLNYWAVSDLGADELTEFGDKFESAMRANKEG</sequence>
<evidence type="ECO:0008006" key="3">
    <source>
        <dbReference type="Google" id="ProtNLM"/>
    </source>
</evidence>
<gene>
    <name evidence="1" type="ORF">CEE75_13850</name>
</gene>
<evidence type="ECO:0000313" key="1">
    <source>
        <dbReference type="EMBL" id="TDN27634.1"/>
    </source>
</evidence>
<proteinExistence type="predicted"/>
<dbReference type="EMBL" id="NKLP01000372">
    <property type="protein sequence ID" value="TDN27634.1"/>
    <property type="molecule type" value="Genomic_DNA"/>
</dbReference>
<evidence type="ECO:0000313" key="2">
    <source>
        <dbReference type="Proteomes" id="UP000295195"/>
    </source>
</evidence>
<feature type="non-terminal residue" evidence="1">
    <location>
        <position position="1"/>
    </location>
</feature>
<name>A0A4R6CQM4_9LACO</name>
<dbReference type="Proteomes" id="UP000295195">
    <property type="component" value="Unassembled WGS sequence"/>
</dbReference>
<accession>A0A4R6CQM4</accession>